<evidence type="ECO:0000313" key="2">
    <source>
        <dbReference type="RefSeq" id="XP_015075315.1"/>
    </source>
</evidence>
<organism evidence="1 2">
    <name type="scientific">Solanum pennellii</name>
    <name type="common">Tomato</name>
    <name type="synonym">Lycopersicon pennellii</name>
    <dbReference type="NCBI Taxonomy" id="28526"/>
    <lineage>
        <taxon>Eukaryota</taxon>
        <taxon>Viridiplantae</taxon>
        <taxon>Streptophyta</taxon>
        <taxon>Embryophyta</taxon>
        <taxon>Tracheophyta</taxon>
        <taxon>Spermatophyta</taxon>
        <taxon>Magnoliopsida</taxon>
        <taxon>eudicotyledons</taxon>
        <taxon>Gunneridae</taxon>
        <taxon>Pentapetalae</taxon>
        <taxon>asterids</taxon>
        <taxon>lamiids</taxon>
        <taxon>Solanales</taxon>
        <taxon>Solanaceae</taxon>
        <taxon>Solanoideae</taxon>
        <taxon>Solaneae</taxon>
        <taxon>Solanum</taxon>
        <taxon>Solanum subgen. Lycopersicon</taxon>
    </lineage>
</organism>
<protein>
    <submittedName>
        <fullName evidence="2">Uncharacterized protein LOC107019296</fullName>
    </submittedName>
</protein>
<sequence length="159" mass="18582">MKFKITFKPKFWAFISANPISIQQPIPIYSCQPYSQFFSQNTQPKNTIHQRSKYSQNTIPATHPLLCEAEPSQYAAHRDLDQQIRQRESTLARRLSLILHRNNLPGVKIVLFLRTSLRNQAEAILYLLRTWWGIDPFNSFPSQFCCPEKMQVKGRIDDS</sequence>
<proteinExistence type="predicted"/>
<dbReference type="GeneID" id="107019296"/>
<dbReference type="Proteomes" id="UP000694930">
    <property type="component" value="Chromosome 5"/>
</dbReference>
<reference evidence="1" key="1">
    <citation type="journal article" date="2014" name="Nat. Genet.">
        <title>The genome of the stress-tolerant wild tomato species Solanum pennellii.</title>
        <authorList>
            <person name="Bolger A."/>
            <person name="Scossa F."/>
            <person name="Bolger M.E."/>
            <person name="Lanz C."/>
            <person name="Maumus F."/>
            <person name="Tohge T."/>
            <person name="Quesneville H."/>
            <person name="Alseekh S."/>
            <person name="Sorensen I."/>
            <person name="Lichtenstein G."/>
            <person name="Fich E.A."/>
            <person name="Conte M."/>
            <person name="Keller H."/>
            <person name="Schneeberger K."/>
            <person name="Schwacke R."/>
            <person name="Ofner I."/>
            <person name="Vrebalov J."/>
            <person name="Xu Y."/>
            <person name="Osorio S."/>
            <person name="Aflitos S.A."/>
            <person name="Schijlen E."/>
            <person name="Jimenez-Gomez J.M."/>
            <person name="Ryngajllo M."/>
            <person name="Kimura S."/>
            <person name="Kumar R."/>
            <person name="Koenig D."/>
            <person name="Headland L.R."/>
            <person name="Maloof J.N."/>
            <person name="Sinha N."/>
            <person name="van Ham R.C."/>
            <person name="Lankhorst R.K."/>
            <person name="Mao L."/>
            <person name="Vogel A."/>
            <person name="Arsova B."/>
            <person name="Panstruga R."/>
            <person name="Fei Z."/>
            <person name="Rose J.K."/>
            <person name="Zamir D."/>
            <person name="Carrari F."/>
            <person name="Giovannoni J.J."/>
            <person name="Weigel D."/>
            <person name="Usadel B."/>
            <person name="Fernie A.R."/>
        </authorList>
    </citation>
    <scope>NUCLEOTIDE SEQUENCE [LARGE SCALE GENOMIC DNA]</scope>
    <source>
        <strain evidence="1">cv. LA0716</strain>
    </source>
</reference>
<gene>
    <name evidence="2" type="primary">LOC107019296</name>
</gene>
<accession>A0ABM1GSM7</accession>
<name>A0ABM1GSM7_SOLPN</name>
<reference evidence="2" key="2">
    <citation type="submission" date="2025-08" db="UniProtKB">
        <authorList>
            <consortium name="RefSeq"/>
        </authorList>
    </citation>
    <scope>IDENTIFICATION</scope>
</reference>
<dbReference type="RefSeq" id="XP_015075315.1">
    <property type="nucleotide sequence ID" value="XM_015219829.2"/>
</dbReference>
<evidence type="ECO:0000313" key="1">
    <source>
        <dbReference type="Proteomes" id="UP000694930"/>
    </source>
</evidence>
<keyword evidence="1" id="KW-1185">Reference proteome</keyword>